<dbReference type="Proteomes" id="UP001162891">
    <property type="component" value="Chromosome"/>
</dbReference>
<sequence>MTGTSDSRPPQEPTSARPDADRKGGLLGRWFEPVRVPRDAGPTLHELAARGSLVFVMRSPGLLNFLYLRWFLRRSGLPPLRAAQGFSGFLGRLARVRRTRRAFEDAVGTGHSTLVFLGRGPAEKDPFAALVRLQRDLFQPIFLVPVLLVWSRRAQKLKPSLWDVLYGSPEAPSALANGIAFLRNFRRAFFNVGRAADLKSFLVDRAAEADAAIARKIRGALHQHLAREFRTAVGPPLQGPSRVREKVLRDRTLRATVEQVAREDGRPAAAALAEAEKDLKEIASRYDPALIQVLRPVLAWLFGRLYTSVEVDEEGLARVKRVAGDAPIVLCPSHKSHVDYLVLSWLLYENGMTPPHVAAGINLAFWPFGAIARRGGAFFIRRKVKGDRIYTAVLRAYVKHLLRERFPQEFYVEGGRSRTGKLLFPKTGLVSMEVDAWLDGAADDVVFVPISIDYEKLIEASSYAKELAGGEKEKESLKGLLGAAKVLFRRYERLYVQFEEPISLDRVAHERLGARAASLSVDDAWGGEAERSSTAVLAPGARDAPAEAKRQLVQALANRVAYGISRAVTITPVGLVGAALLSHVRRGLASAEVARRVELLRYVAAEGGARFARDLAGAPSDPRQPGPIADAVRRLERGGLVRVEVAAGDTIYQVVDEKRPVLDYHRNAVIHRYVAPALVAAAVRAGGAAGSPEDEVRARAKWLSRLFKLEFMYRVGASFDDIFDQNVAFLVRVGAVSRDGERLRPGAEAELLAFLGEFMRAYLEAYRLAATTAAALLGPDAPRHGGVDRRALVKEALERGRGAFLSGQVALRESLSKATLENAVEWMIGQGLLAEDGGKLRLPREGDVTELRGIMDGIAPHLAV</sequence>
<feature type="region of interest" description="Disordered" evidence="10">
    <location>
        <begin position="1"/>
        <end position="25"/>
    </location>
</feature>
<dbReference type="Pfam" id="PF01553">
    <property type="entry name" value="Acyltransferase"/>
    <property type="match status" value="1"/>
</dbReference>
<dbReference type="PANTHER" id="PTHR12563">
    <property type="entry name" value="GLYCEROL-3-PHOSPHATE ACYLTRANSFERASE"/>
    <property type="match status" value="1"/>
</dbReference>
<name>A0ABM7X336_9BACT</name>
<evidence type="ECO:0000313" key="13">
    <source>
        <dbReference type="Proteomes" id="UP001162891"/>
    </source>
</evidence>
<comment type="similarity">
    <text evidence="3">Belongs to the GPAT/DAPAT family.</text>
</comment>
<evidence type="ECO:0000256" key="1">
    <source>
        <dbReference type="ARBA" id="ARBA00004184"/>
    </source>
</evidence>
<evidence type="ECO:0000256" key="5">
    <source>
        <dbReference type="ARBA" id="ARBA00013432"/>
    </source>
</evidence>
<keyword evidence="13" id="KW-1185">Reference proteome</keyword>
<dbReference type="SUPFAM" id="SSF69593">
    <property type="entry name" value="Glycerol-3-phosphate (1)-acyltransferase"/>
    <property type="match status" value="1"/>
</dbReference>
<dbReference type="CDD" id="cd07993">
    <property type="entry name" value="LPLAT_DHAPAT-like"/>
    <property type="match status" value="1"/>
</dbReference>
<dbReference type="PANTHER" id="PTHR12563:SF17">
    <property type="entry name" value="DIHYDROXYACETONE PHOSPHATE ACYLTRANSFERASE"/>
    <property type="match status" value="1"/>
</dbReference>
<evidence type="ECO:0000256" key="8">
    <source>
        <dbReference type="ARBA" id="ARBA00023315"/>
    </source>
</evidence>
<keyword evidence="7" id="KW-0472">Membrane</keyword>
<evidence type="ECO:0000256" key="9">
    <source>
        <dbReference type="ARBA" id="ARBA00048427"/>
    </source>
</evidence>
<organism evidence="12 13">
    <name type="scientific">Anaeromyxobacter oryzae</name>
    <dbReference type="NCBI Taxonomy" id="2918170"/>
    <lineage>
        <taxon>Bacteria</taxon>
        <taxon>Pseudomonadati</taxon>
        <taxon>Myxococcota</taxon>
        <taxon>Myxococcia</taxon>
        <taxon>Myxococcales</taxon>
        <taxon>Cystobacterineae</taxon>
        <taxon>Anaeromyxobacteraceae</taxon>
        <taxon>Anaeromyxobacter</taxon>
    </lineage>
</organism>
<evidence type="ECO:0000256" key="2">
    <source>
        <dbReference type="ARBA" id="ARBA00004765"/>
    </source>
</evidence>
<feature type="domain" description="Phospholipid/glycerol acyltransferase" evidence="11">
    <location>
        <begin position="328"/>
        <end position="455"/>
    </location>
</feature>
<keyword evidence="8" id="KW-0012">Acyltransferase</keyword>
<proteinExistence type="inferred from homology"/>
<dbReference type="InterPro" id="IPR045520">
    <property type="entry name" value="GPAT/DHAPAT_C"/>
</dbReference>
<evidence type="ECO:0000256" key="3">
    <source>
        <dbReference type="ARBA" id="ARBA00007937"/>
    </source>
</evidence>
<evidence type="ECO:0000259" key="11">
    <source>
        <dbReference type="SMART" id="SM00563"/>
    </source>
</evidence>
<comment type="catalytic activity">
    <reaction evidence="9">
        <text>sn-glycerol 3-phosphate + an acyl-CoA = a 1-acyl-sn-glycero-3-phosphate + CoA</text>
        <dbReference type="Rhea" id="RHEA:15325"/>
        <dbReference type="ChEBI" id="CHEBI:57287"/>
        <dbReference type="ChEBI" id="CHEBI:57597"/>
        <dbReference type="ChEBI" id="CHEBI:57970"/>
        <dbReference type="ChEBI" id="CHEBI:58342"/>
        <dbReference type="EC" id="2.3.1.15"/>
    </reaction>
</comment>
<dbReference type="RefSeq" id="WP_248355582.1">
    <property type="nucleotide sequence ID" value="NZ_AP025591.1"/>
</dbReference>
<comment type="pathway">
    <text evidence="2">Phospholipid metabolism; CDP-diacylglycerol biosynthesis; CDP-diacylglycerol from sn-glycerol 3-phosphate: step 1/3.</text>
</comment>
<dbReference type="InterPro" id="IPR022284">
    <property type="entry name" value="GPAT/DHAPAT"/>
</dbReference>
<dbReference type="EMBL" id="AP025591">
    <property type="protein sequence ID" value="BDG06201.1"/>
    <property type="molecule type" value="Genomic_DNA"/>
</dbReference>
<dbReference type="InterPro" id="IPR002123">
    <property type="entry name" value="Plipid/glycerol_acylTrfase"/>
</dbReference>
<evidence type="ECO:0000256" key="6">
    <source>
        <dbReference type="ARBA" id="ARBA00022679"/>
    </source>
</evidence>
<evidence type="ECO:0000313" key="12">
    <source>
        <dbReference type="EMBL" id="BDG06201.1"/>
    </source>
</evidence>
<evidence type="ECO:0000256" key="4">
    <source>
        <dbReference type="ARBA" id="ARBA00013113"/>
    </source>
</evidence>
<keyword evidence="6" id="KW-0808">Transferase</keyword>
<dbReference type="EC" id="2.3.1.15" evidence="4"/>
<accession>A0ABM7X336</accession>
<protein>
    <recommendedName>
        <fullName evidence="5">Glycerol-3-phosphate acyltransferase</fullName>
        <ecNumber evidence="4">2.3.1.15</ecNumber>
    </recommendedName>
</protein>
<dbReference type="Pfam" id="PF19277">
    <property type="entry name" value="GPAT_C"/>
    <property type="match status" value="1"/>
</dbReference>
<reference evidence="13" key="1">
    <citation type="journal article" date="2022" name="Int. J. Syst. Evol. Microbiol.">
        <title>Anaeromyxobacter oryzae sp. nov., Anaeromyxobacter diazotrophicus sp. nov. and Anaeromyxobacter paludicola sp. nov., isolated from paddy soils.</title>
        <authorList>
            <person name="Itoh H."/>
            <person name="Xu Z."/>
            <person name="Mise K."/>
            <person name="Masuda Y."/>
            <person name="Ushijima N."/>
            <person name="Hayakawa C."/>
            <person name="Shiratori Y."/>
            <person name="Senoo K."/>
        </authorList>
    </citation>
    <scope>NUCLEOTIDE SEQUENCE [LARGE SCALE GENOMIC DNA]</scope>
    <source>
        <strain evidence="13">Red232</strain>
    </source>
</reference>
<evidence type="ECO:0000256" key="7">
    <source>
        <dbReference type="ARBA" id="ARBA00023136"/>
    </source>
</evidence>
<dbReference type="PIRSF" id="PIRSF000437">
    <property type="entry name" value="GPAT_DHAPAT"/>
    <property type="match status" value="1"/>
</dbReference>
<gene>
    <name evidence="12" type="ORF">AMOR_51970</name>
</gene>
<comment type="subcellular location">
    <subcellularLocation>
        <location evidence="1">Endomembrane system</location>
        <topology evidence="1">Peripheral membrane protein</topology>
    </subcellularLocation>
</comment>
<dbReference type="SMART" id="SM00563">
    <property type="entry name" value="PlsC"/>
    <property type="match status" value="1"/>
</dbReference>
<dbReference type="InterPro" id="IPR041728">
    <property type="entry name" value="GPAT/DHAPAT_LPLAT"/>
</dbReference>
<evidence type="ECO:0000256" key="10">
    <source>
        <dbReference type="SAM" id="MobiDB-lite"/>
    </source>
</evidence>